<evidence type="ECO:0000313" key="1">
    <source>
        <dbReference type="EMBL" id="RAH70146.1"/>
    </source>
</evidence>
<sequence length="754" mass="81119">MQLQILAGTLLLGRQALAVPAPLTTGKSHVPNIDALGTLQALKYNDLGPQNNGTAAVLVHDRLSSFEAEARCQSIGERLYQAQEISQVNGTELAYQLDYLVHVQDVQSDERLWVSQATHDDCRAFSLEHKKLVSVSCASKLPALCTSSVPPTTDQDRTAVNSSKISIESDGHRMTGYRDGRSFRFLGIPFADAPVKDLRFAPPRPYSGPRDIDATKMANSCIQSVSGFGTLDNGGISEDCLYLNVYTPILPAKTNKHSQRKPVAVYLYGGAFTEGTSAMVDYDGGNFASRNDIVVVTLNYRVGALGWLTIGNSTTGNYGIRDQILALKWVKQHIKAFGGDPNQVTIFGQSAGGQSAIALLSSSAAHGLFSGAIVQSAPVDLPWFTRGVYTDIVTPLISSAVGCNGTTSESALLSCLRSVPASRYLDNSTEFEAATAASAKALATGWLHSSDLLASIEPILPIVDDTGSGVIDDQFHTLLAEDRLPNRVPVIFTTVADEAALYVDAEVTQSMGSSEVALAEIFSLAYPSSLAKALIASDAFPTNPNATDSVRNVAADALTHSEWTCPQSYLLNLATANTTTNTTTTANTTANTTLPKKQFSHLYQFSIPQGHIQTTVGTPAICSPNQDKNATCHSSDVLLVWGTLNSKTQNVAPYYGPTDIQHSQLLNDIFASFFRTRNPNPDVEALQLRGPAYRYSYETFGARGYRMPEYRGNEDRVVASLGVVPGVTVNPGRTAKCRVFEQQGFTFQKAELTV</sequence>
<accession>A0ACD1H8M2</accession>
<organism evidence="1 2">
    <name type="scientific">Aspergillus aculeatinus CBS 121060</name>
    <dbReference type="NCBI Taxonomy" id="1448322"/>
    <lineage>
        <taxon>Eukaryota</taxon>
        <taxon>Fungi</taxon>
        <taxon>Dikarya</taxon>
        <taxon>Ascomycota</taxon>
        <taxon>Pezizomycotina</taxon>
        <taxon>Eurotiomycetes</taxon>
        <taxon>Eurotiomycetidae</taxon>
        <taxon>Eurotiales</taxon>
        <taxon>Aspergillaceae</taxon>
        <taxon>Aspergillus</taxon>
        <taxon>Aspergillus subgen. Circumdati</taxon>
    </lineage>
</organism>
<evidence type="ECO:0000313" key="2">
    <source>
        <dbReference type="Proteomes" id="UP000249661"/>
    </source>
</evidence>
<proteinExistence type="predicted"/>
<protein>
    <submittedName>
        <fullName evidence="1">Carboxylesterase</fullName>
    </submittedName>
</protein>
<name>A0ACD1H8M2_9EURO</name>
<dbReference type="Proteomes" id="UP000249661">
    <property type="component" value="Unassembled WGS sequence"/>
</dbReference>
<keyword evidence="2" id="KW-1185">Reference proteome</keyword>
<reference evidence="1" key="1">
    <citation type="submission" date="2018-02" db="EMBL/GenBank/DDBJ databases">
        <title>The genomes of Aspergillus section Nigri reveals drivers in fungal speciation.</title>
        <authorList>
            <consortium name="DOE Joint Genome Institute"/>
            <person name="Vesth T.C."/>
            <person name="Nybo J."/>
            <person name="Theobald S."/>
            <person name="Brandl J."/>
            <person name="Frisvad J.C."/>
            <person name="Nielsen K.F."/>
            <person name="Lyhne E.K."/>
            <person name="Kogle M.E."/>
            <person name="Kuo A."/>
            <person name="Riley R."/>
            <person name="Clum A."/>
            <person name="Nolan M."/>
            <person name="Lipzen A."/>
            <person name="Salamov A."/>
            <person name="Henrissat B."/>
            <person name="Wiebenga A."/>
            <person name="De vries R.P."/>
            <person name="Grigoriev I.V."/>
            <person name="Mortensen U.H."/>
            <person name="Andersen M.R."/>
            <person name="Baker S.E."/>
        </authorList>
    </citation>
    <scope>NUCLEOTIDE SEQUENCE</scope>
    <source>
        <strain evidence="1">CBS 121060</strain>
    </source>
</reference>
<gene>
    <name evidence="1" type="ORF">BO66DRAFT_438504</name>
</gene>
<dbReference type="EMBL" id="KZ824956">
    <property type="protein sequence ID" value="RAH70146.1"/>
    <property type="molecule type" value="Genomic_DNA"/>
</dbReference>